<evidence type="ECO:0000313" key="2">
    <source>
        <dbReference type="Proteomes" id="UP001283361"/>
    </source>
</evidence>
<reference evidence="1" key="1">
    <citation type="journal article" date="2023" name="G3 (Bethesda)">
        <title>A reference genome for the long-term kleptoplast-retaining sea slug Elysia crispata morphotype clarki.</title>
        <authorList>
            <person name="Eastman K.E."/>
            <person name="Pendleton A.L."/>
            <person name="Shaikh M.A."/>
            <person name="Suttiyut T."/>
            <person name="Ogas R."/>
            <person name="Tomko P."/>
            <person name="Gavelis G."/>
            <person name="Widhalm J.R."/>
            <person name="Wisecaver J.H."/>
        </authorList>
    </citation>
    <scope>NUCLEOTIDE SEQUENCE</scope>
    <source>
        <strain evidence="1">ECLA1</strain>
    </source>
</reference>
<comment type="caution">
    <text evidence="1">The sequence shown here is derived from an EMBL/GenBank/DDBJ whole genome shotgun (WGS) entry which is preliminary data.</text>
</comment>
<protein>
    <submittedName>
        <fullName evidence="1">Uncharacterized protein</fullName>
    </submittedName>
</protein>
<keyword evidence="2" id="KW-1185">Reference proteome</keyword>
<sequence>MLADSHGRTFRIVTRPASGVKRLGVSPAGLSVILSPVKRDIEVDPSTTVQGPLLIFDNAVGSREFSVLSMDCPST</sequence>
<name>A0AAE0ZT30_9GAST</name>
<dbReference type="AlphaFoldDB" id="A0AAE0ZT30"/>
<dbReference type="EMBL" id="JAWDGP010003357">
    <property type="protein sequence ID" value="KAK3775088.1"/>
    <property type="molecule type" value="Genomic_DNA"/>
</dbReference>
<gene>
    <name evidence="1" type="ORF">RRG08_048298</name>
</gene>
<organism evidence="1 2">
    <name type="scientific">Elysia crispata</name>
    <name type="common">lettuce slug</name>
    <dbReference type="NCBI Taxonomy" id="231223"/>
    <lineage>
        <taxon>Eukaryota</taxon>
        <taxon>Metazoa</taxon>
        <taxon>Spiralia</taxon>
        <taxon>Lophotrochozoa</taxon>
        <taxon>Mollusca</taxon>
        <taxon>Gastropoda</taxon>
        <taxon>Heterobranchia</taxon>
        <taxon>Euthyneura</taxon>
        <taxon>Panpulmonata</taxon>
        <taxon>Sacoglossa</taxon>
        <taxon>Placobranchoidea</taxon>
        <taxon>Plakobranchidae</taxon>
        <taxon>Elysia</taxon>
    </lineage>
</organism>
<proteinExistence type="predicted"/>
<accession>A0AAE0ZT30</accession>
<dbReference type="Proteomes" id="UP001283361">
    <property type="component" value="Unassembled WGS sequence"/>
</dbReference>
<evidence type="ECO:0000313" key="1">
    <source>
        <dbReference type="EMBL" id="KAK3775088.1"/>
    </source>
</evidence>